<comment type="caution">
    <text evidence="1">The sequence shown here is derived from an EMBL/GenBank/DDBJ whole genome shotgun (WGS) entry which is preliminary data.</text>
</comment>
<dbReference type="Proteomes" id="UP001146793">
    <property type="component" value="Unassembled WGS sequence"/>
</dbReference>
<organism evidence="1 2">
    <name type="scientific">Anaeramoeba flamelloides</name>
    <dbReference type="NCBI Taxonomy" id="1746091"/>
    <lineage>
        <taxon>Eukaryota</taxon>
        <taxon>Metamonada</taxon>
        <taxon>Anaeramoebidae</taxon>
        <taxon>Anaeramoeba</taxon>
    </lineage>
</organism>
<accession>A0AAV7Z893</accession>
<dbReference type="EMBL" id="JANTQA010000033">
    <property type="protein sequence ID" value="KAJ3438282.1"/>
    <property type="molecule type" value="Genomic_DNA"/>
</dbReference>
<evidence type="ECO:0000313" key="2">
    <source>
        <dbReference type="Proteomes" id="UP001146793"/>
    </source>
</evidence>
<name>A0AAV7Z893_9EUKA</name>
<gene>
    <name evidence="1" type="ORF">M0812_17464</name>
</gene>
<dbReference type="AlphaFoldDB" id="A0AAV7Z893"/>
<reference evidence="1" key="1">
    <citation type="submission" date="2022-08" db="EMBL/GenBank/DDBJ databases">
        <title>Novel sulphate-reducing endosymbionts in the free-living metamonad Anaeramoeba.</title>
        <authorList>
            <person name="Jerlstrom-Hultqvist J."/>
            <person name="Cepicka I."/>
            <person name="Gallot-Lavallee L."/>
            <person name="Salas-Leiva D."/>
            <person name="Curtis B.A."/>
            <person name="Zahonova K."/>
            <person name="Pipaliya S."/>
            <person name="Dacks J."/>
            <person name="Roger A.J."/>
        </authorList>
    </citation>
    <scope>NUCLEOTIDE SEQUENCE</scope>
    <source>
        <strain evidence="1">Busselton2</strain>
    </source>
</reference>
<proteinExistence type="predicted"/>
<protein>
    <submittedName>
        <fullName evidence="1">Uncharacterized protein</fullName>
    </submittedName>
</protein>
<evidence type="ECO:0000313" key="1">
    <source>
        <dbReference type="EMBL" id="KAJ3438282.1"/>
    </source>
</evidence>
<sequence length="279" mass="33383">MNRYLTVFQDLLKDLEALFNNNKFEKAFQLITILQTQLTLFEFLIQNHFLIDRPFTISDIFIDFIQKNDNTTKIIIIFVNNLLDFIKSISNLPQSQDNNKYFDKLNNYITLIIGLIVRICYNSKPIFDNTLLKFKNFNNWIECTLLNNHNIVIKQLIKNFILKLCNFDGFDVGQNRLFNKVFNELIKFLPNIIEYRTTSLEYFDLLLELFQSPKVPIEYFQNNQTLLIDLINKTNSMETFEKEDDDDDDEDQKRRRCEKKNELIINPRLLIMLTMLTLR</sequence>